<protein>
    <recommendedName>
        <fullName evidence="1">KAP NTPase domain-containing protein</fullName>
    </recommendedName>
</protein>
<dbReference type="PANTHER" id="PTHR22674:SF6">
    <property type="entry name" value="NTPASE KAP FAMILY P-LOOP DOMAIN-CONTAINING PROTEIN 1"/>
    <property type="match status" value="1"/>
</dbReference>
<dbReference type="Pfam" id="PF07693">
    <property type="entry name" value="KAP_NTPase"/>
    <property type="match status" value="1"/>
</dbReference>
<dbReference type="InterPro" id="IPR052754">
    <property type="entry name" value="NTPase_KAP_P-loop"/>
</dbReference>
<keyword evidence="3" id="KW-1185">Reference proteome</keyword>
<evidence type="ECO:0000259" key="1">
    <source>
        <dbReference type="Pfam" id="PF07693"/>
    </source>
</evidence>
<proteinExistence type="predicted"/>
<dbReference type="KEGG" id="suls:Sdiek1_1261"/>
<sequence length="485" mass="57211">MKFDLPEDLLKRSEEADSLKNYLLKRYEQIPLKPFTLNINAEWGYGKTYFLQQLANKFAVDGHPVVYFDAWKNDYTKEPLLAFMSELNGQLDEYLDKREQKAKNILKKIAEFSLPIIFSIIAKRFTGYSVDQLNEMLSEDKGIEKEKTEDKVSSLVSNMTKITLEEHFRTKNSINDFKENMKNLLRKIENYKNKKLPLFILIDELDRCRPNYAIELLENIKHLFDIEGIYFIIATDSRQLSHSINAVYGVNFASDKYLKRFFDLEYTLKTPEVYDFAYYLFDHYNLLNHDKFFVPFEENEYKEKNLNVVAFDLMARFFKLVPRDIEQTVSMLSTICLTWNVEHKIHLIYMVFLIMLKHKSNSDFEKYKDALLAKPDWITSVDCPLDMDKTIGVNQLYVIGNEARKNILLTKIIERYSKLENIAIKTFFNIYDRSENPIENNIFNLIKNEKGITSRLSSEVLKSSIQTYKDKILHCGQFDIISKAK</sequence>
<feature type="domain" description="KAP NTPase" evidence="1">
    <location>
        <begin position="32"/>
        <end position="269"/>
    </location>
</feature>
<evidence type="ECO:0000313" key="2">
    <source>
        <dbReference type="EMBL" id="ARU48425.1"/>
    </source>
</evidence>
<accession>A0A1Y0HM60</accession>
<reference evidence="3" key="1">
    <citation type="submission" date="2017-05" db="EMBL/GenBank/DDBJ databases">
        <title>Dechlorination kinetics govern the competition between two new strains of the genus Sulfurospirillum.</title>
        <authorList>
            <person name="Buttet G.F."/>
            <person name="Murray A.M."/>
            <person name="Goris T."/>
            <person name="Burion M."/>
            <person name="Lin B."/>
            <person name="Rolle M."/>
            <person name="Maillard J."/>
        </authorList>
    </citation>
    <scope>NUCLEOTIDE SEQUENCE [LARGE SCALE GENOMIC DNA]</scope>
    <source>
        <strain evidence="3">SL2-1</strain>
    </source>
</reference>
<dbReference type="AlphaFoldDB" id="A0A1Y0HM60"/>
<dbReference type="Gene3D" id="3.40.50.300">
    <property type="entry name" value="P-loop containing nucleotide triphosphate hydrolases"/>
    <property type="match status" value="1"/>
</dbReference>
<dbReference type="InterPro" id="IPR027417">
    <property type="entry name" value="P-loop_NTPase"/>
</dbReference>
<dbReference type="EMBL" id="CP021416">
    <property type="protein sequence ID" value="ARU48425.1"/>
    <property type="molecule type" value="Genomic_DNA"/>
</dbReference>
<dbReference type="RefSeq" id="WP_087438383.1">
    <property type="nucleotide sequence ID" value="NZ_CP021416.1"/>
</dbReference>
<dbReference type="Proteomes" id="UP000196005">
    <property type="component" value="Chromosome"/>
</dbReference>
<gene>
    <name evidence="2" type="ORF">Sdiek1_1261</name>
</gene>
<organism evidence="2 3">
    <name type="scientific">Sulfurospirillum diekertiae</name>
    <dbReference type="NCBI Taxonomy" id="1854492"/>
    <lineage>
        <taxon>Bacteria</taxon>
        <taxon>Pseudomonadati</taxon>
        <taxon>Campylobacterota</taxon>
        <taxon>Epsilonproteobacteria</taxon>
        <taxon>Campylobacterales</taxon>
        <taxon>Sulfurospirillaceae</taxon>
        <taxon>Sulfurospirillum</taxon>
    </lineage>
</organism>
<dbReference type="InterPro" id="IPR011646">
    <property type="entry name" value="KAP_P-loop"/>
</dbReference>
<evidence type="ECO:0000313" key="3">
    <source>
        <dbReference type="Proteomes" id="UP000196005"/>
    </source>
</evidence>
<dbReference type="PANTHER" id="PTHR22674">
    <property type="entry name" value="NTPASE, KAP FAMILY P-LOOP DOMAIN-CONTAINING 1"/>
    <property type="match status" value="1"/>
</dbReference>
<dbReference type="OrthoDB" id="9806479at2"/>
<name>A0A1Y0HM60_9BACT</name>
<dbReference type="SUPFAM" id="SSF52540">
    <property type="entry name" value="P-loop containing nucleoside triphosphate hydrolases"/>
    <property type="match status" value="1"/>
</dbReference>